<name>A0AAV1JJI9_9NEOP</name>
<comment type="caution">
    <text evidence="1">The sequence shown here is derived from an EMBL/GenBank/DDBJ whole genome shotgun (WGS) entry which is preliminary data.</text>
</comment>
<organism evidence="1 2">
    <name type="scientific">Leptosia nina</name>
    <dbReference type="NCBI Taxonomy" id="320188"/>
    <lineage>
        <taxon>Eukaryota</taxon>
        <taxon>Metazoa</taxon>
        <taxon>Ecdysozoa</taxon>
        <taxon>Arthropoda</taxon>
        <taxon>Hexapoda</taxon>
        <taxon>Insecta</taxon>
        <taxon>Pterygota</taxon>
        <taxon>Neoptera</taxon>
        <taxon>Endopterygota</taxon>
        <taxon>Lepidoptera</taxon>
        <taxon>Glossata</taxon>
        <taxon>Ditrysia</taxon>
        <taxon>Papilionoidea</taxon>
        <taxon>Pieridae</taxon>
        <taxon>Pierinae</taxon>
        <taxon>Leptosia</taxon>
    </lineage>
</organism>
<proteinExistence type="predicted"/>
<keyword evidence="2" id="KW-1185">Reference proteome</keyword>
<dbReference type="AlphaFoldDB" id="A0AAV1JJI9"/>
<gene>
    <name evidence="1" type="ORF">LNINA_LOCUS8419</name>
</gene>
<protein>
    <submittedName>
        <fullName evidence="1">Uncharacterized protein</fullName>
    </submittedName>
</protein>
<dbReference type="Proteomes" id="UP001497472">
    <property type="component" value="Unassembled WGS sequence"/>
</dbReference>
<reference evidence="1 2" key="1">
    <citation type="submission" date="2023-11" db="EMBL/GenBank/DDBJ databases">
        <authorList>
            <person name="Okamura Y."/>
        </authorList>
    </citation>
    <scope>NUCLEOTIDE SEQUENCE [LARGE SCALE GENOMIC DNA]</scope>
</reference>
<accession>A0AAV1JJI9</accession>
<sequence>MSSNGPNSPKFVAIYRLNFYKNKKNWQFPSNRTRSSPKTHNTLNKTFDVEKKDSILNEAFIDTGSDLDKTSKTELETSSKPNLSQQWLENINIWPNNKRPESEQNILQDLLVGAKRESYAYNDFTQLTPAQITTQTSNRINNHMSRSLQHQHSSYQDWGVMNNGTCQSTYVGSNELLWNENCHFDHGDNQFHEQNYYQQAGNILVNNELNTNLYQAESWPNMECWTNEIPAPNVDMVDGSQDYFQVPSEFLKLKNQMNLVEEEMSCVSVDSFAEFTRGADLAPHCSEIEINMESRKELDANSVARMSSTQLSAAIESHAHALARLLWESRERNKLRESQSMYTRMSFEEPTHDVGPSQPCSTKALNCEEFVAGSFRNTKSRVVIEAGRPVRLRGELA</sequence>
<dbReference type="EMBL" id="CAVLEF010000011">
    <property type="protein sequence ID" value="CAK1549085.1"/>
    <property type="molecule type" value="Genomic_DNA"/>
</dbReference>
<evidence type="ECO:0000313" key="1">
    <source>
        <dbReference type="EMBL" id="CAK1549085.1"/>
    </source>
</evidence>
<evidence type="ECO:0000313" key="2">
    <source>
        <dbReference type="Proteomes" id="UP001497472"/>
    </source>
</evidence>